<organism evidence="2 3">
    <name type="scientific">Saxophila tyrrhenica</name>
    <dbReference type="NCBI Taxonomy" id="1690608"/>
    <lineage>
        <taxon>Eukaryota</taxon>
        <taxon>Fungi</taxon>
        <taxon>Dikarya</taxon>
        <taxon>Ascomycota</taxon>
        <taxon>Pezizomycotina</taxon>
        <taxon>Dothideomycetes</taxon>
        <taxon>Dothideomycetidae</taxon>
        <taxon>Mycosphaerellales</taxon>
        <taxon>Extremaceae</taxon>
        <taxon>Saxophila</taxon>
    </lineage>
</organism>
<reference evidence="2 3" key="1">
    <citation type="submission" date="2023-08" db="EMBL/GenBank/DDBJ databases">
        <title>Black Yeasts Isolated from many extreme environments.</title>
        <authorList>
            <person name="Coleine C."/>
            <person name="Stajich J.E."/>
            <person name="Selbmann L."/>
        </authorList>
    </citation>
    <scope>NUCLEOTIDE SEQUENCE [LARGE SCALE GENOMIC DNA]</scope>
    <source>
        <strain evidence="2 3">CCFEE 5935</strain>
    </source>
</reference>
<sequence length="700" mass="78949">MTAEDATEFVELHGSLLDPVPSTLRVRRLPTRDGCPLVRTFLASHNPHEVRLKIPAVSLQGRTHPTSDGHTSTFQRVLQTLETHTPSSNIIVHSSTPNNISDDDDDFQLQELEQTMGDVTYAPHPKAQGLRLSLHGRPPLVAPRYPPQRFTAVTFTAHISDLTRRTHRRALNATALSQPVQSKFPMPDVIGDELLELFTASDFRHLISSDSLDACLRFLLRFKRHSHIHRIATVLKNNAYSLSPSNLEALLEVAAQQRSFATFFHWLSVMIESGMGPTDYVWVSAHRLACKEAPDQVELLEQAMRKKGVFETPSIVAEVAKNSVVLSLSAALENGDRIESLLGDYDVRYGPHRSWLTEGIVNMIVGILLQHGRKDEAMKLLSEVRTDDGPRRERFASPSTLNVFVADALRNQDMGAAVAWLRQLTTQPLEPAEAYGPKSGHASPGCDEMMLLPIEDRPVAPPKLGHLTHGILFQLAWKTRHLNCLRIIWHVHMGSPRHTADTEASVVLSRHTRVFPEARYKRAEWTMRRDLWHFWAARFAIGIRNGVASDSERTETTFRPFFTNVEQPVRPIPLDQRQQALRDSVSSSNAACQPYSSKEDRQETQRAESHHSNTGSAAPHPVEPIRILATKDLRMLLEQDISQVRRSHATQPFLDMLERAYKTDCEWKEGGLSLARGVLDRKVFIQMLERGIDVPTERRP</sequence>
<dbReference type="RefSeq" id="XP_064655073.1">
    <property type="nucleotide sequence ID" value="XM_064806768.1"/>
</dbReference>
<evidence type="ECO:0000256" key="1">
    <source>
        <dbReference type="SAM" id="MobiDB-lite"/>
    </source>
</evidence>
<evidence type="ECO:0000313" key="3">
    <source>
        <dbReference type="Proteomes" id="UP001337655"/>
    </source>
</evidence>
<feature type="compositionally biased region" description="Polar residues" evidence="1">
    <location>
        <begin position="577"/>
        <end position="596"/>
    </location>
</feature>
<dbReference type="AlphaFoldDB" id="A0AAV9P0R9"/>
<evidence type="ECO:0008006" key="4">
    <source>
        <dbReference type="Google" id="ProtNLM"/>
    </source>
</evidence>
<keyword evidence="3" id="KW-1185">Reference proteome</keyword>
<feature type="compositionally biased region" description="Basic and acidic residues" evidence="1">
    <location>
        <begin position="597"/>
        <end position="611"/>
    </location>
</feature>
<protein>
    <recommendedName>
        <fullName evidence="4">Pentatricopeptide repeat domain-containing protein</fullName>
    </recommendedName>
</protein>
<dbReference type="GeneID" id="89930872"/>
<accession>A0AAV9P0R9</accession>
<dbReference type="Proteomes" id="UP001337655">
    <property type="component" value="Unassembled WGS sequence"/>
</dbReference>
<name>A0AAV9P0R9_9PEZI</name>
<proteinExistence type="predicted"/>
<dbReference type="EMBL" id="JAVRRT010000018">
    <property type="protein sequence ID" value="KAK5164877.1"/>
    <property type="molecule type" value="Genomic_DNA"/>
</dbReference>
<evidence type="ECO:0000313" key="2">
    <source>
        <dbReference type="EMBL" id="KAK5164877.1"/>
    </source>
</evidence>
<feature type="region of interest" description="Disordered" evidence="1">
    <location>
        <begin position="577"/>
        <end position="622"/>
    </location>
</feature>
<comment type="caution">
    <text evidence="2">The sequence shown here is derived from an EMBL/GenBank/DDBJ whole genome shotgun (WGS) entry which is preliminary data.</text>
</comment>
<gene>
    <name evidence="2" type="ORF">LTR77_009541</name>
</gene>